<gene>
    <name evidence="4" type="ORF">HQ393_01230</name>
</gene>
<protein>
    <submittedName>
        <fullName evidence="4">4'-phosphopantetheinyl transferase superfamily protein</fullName>
    </submittedName>
</protein>
<dbReference type="AlphaFoldDB" id="A0A7H9BE31"/>
<dbReference type="PANTHER" id="PTHR12215:SF10">
    <property type="entry name" value="L-AMINOADIPATE-SEMIALDEHYDE DEHYDROGENASE-PHOSPHOPANTETHEINYL TRANSFERASE"/>
    <property type="match status" value="1"/>
</dbReference>
<dbReference type="Gene3D" id="3.90.470.20">
    <property type="entry name" value="4'-phosphopantetheinyl transferase domain"/>
    <property type="match status" value="2"/>
</dbReference>
<dbReference type="Pfam" id="PF01648">
    <property type="entry name" value="ACPS"/>
    <property type="match status" value="1"/>
</dbReference>
<dbReference type="InterPro" id="IPR037143">
    <property type="entry name" value="4-PPantetheinyl_Trfase_dom_sf"/>
</dbReference>
<dbReference type="Proteomes" id="UP000509597">
    <property type="component" value="Chromosome"/>
</dbReference>
<dbReference type="KEGG" id="chiz:HQ393_01230"/>
<name>A0A7H9BE31_9NEIS</name>
<feature type="domain" description="4'-phosphopantetheinyl transferase" evidence="3">
    <location>
        <begin position="98"/>
        <end position="191"/>
    </location>
</feature>
<evidence type="ECO:0000256" key="2">
    <source>
        <dbReference type="ARBA" id="ARBA00022679"/>
    </source>
</evidence>
<accession>A0A7H9BE31</accession>
<organism evidence="4 5">
    <name type="scientific">Chitinibacter bivalviorum</name>
    <dbReference type="NCBI Taxonomy" id="2739434"/>
    <lineage>
        <taxon>Bacteria</taxon>
        <taxon>Pseudomonadati</taxon>
        <taxon>Pseudomonadota</taxon>
        <taxon>Betaproteobacteria</taxon>
        <taxon>Neisseriales</taxon>
        <taxon>Chitinibacteraceae</taxon>
        <taxon>Chitinibacter</taxon>
    </lineage>
</organism>
<proteinExistence type="inferred from homology"/>
<dbReference type="RefSeq" id="WP_179357059.1">
    <property type="nucleotide sequence ID" value="NZ_CP058627.1"/>
</dbReference>
<evidence type="ECO:0000256" key="1">
    <source>
        <dbReference type="ARBA" id="ARBA00010990"/>
    </source>
</evidence>
<evidence type="ECO:0000313" key="5">
    <source>
        <dbReference type="Proteomes" id="UP000509597"/>
    </source>
</evidence>
<dbReference type="SUPFAM" id="SSF56214">
    <property type="entry name" value="4'-phosphopantetheinyl transferase"/>
    <property type="match status" value="2"/>
</dbReference>
<dbReference type="EMBL" id="CP058627">
    <property type="protein sequence ID" value="QLG86973.1"/>
    <property type="molecule type" value="Genomic_DNA"/>
</dbReference>
<dbReference type="PANTHER" id="PTHR12215">
    <property type="entry name" value="PHOSPHOPANTETHEINE TRANSFERASE"/>
    <property type="match status" value="1"/>
</dbReference>
<dbReference type="InterPro" id="IPR050559">
    <property type="entry name" value="P-Pant_transferase_sf"/>
</dbReference>
<dbReference type="GO" id="GO:0000287">
    <property type="term" value="F:magnesium ion binding"/>
    <property type="evidence" value="ECO:0007669"/>
    <property type="project" value="InterPro"/>
</dbReference>
<evidence type="ECO:0000259" key="3">
    <source>
        <dbReference type="Pfam" id="PF01648"/>
    </source>
</evidence>
<dbReference type="GO" id="GO:0005829">
    <property type="term" value="C:cytosol"/>
    <property type="evidence" value="ECO:0007669"/>
    <property type="project" value="TreeGrafter"/>
</dbReference>
<evidence type="ECO:0000313" key="4">
    <source>
        <dbReference type="EMBL" id="QLG86973.1"/>
    </source>
</evidence>
<dbReference type="GO" id="GO:0019878">
    <property type="term" value="P:lysine biosynthetic process via aminoadipic acid"/>
    <property type="evidence" value="ECO:0007669"/>
    <property type="project" value="TreeGrafter"/>
</dbReference>
<comment type="similarity">
    <text evidence="1">Belongs to the P-Pant transferase superfamily. Gsp/Sfp/HetI/AcpT family.</text>
</comment>
<dbReference type="GO" id="GO:0008897">
    <property type="term" value="F:holo-[acyl-carrier-protein] synthase activity"/>
    <property type="evidence" value="ECO:0007669"/>
    <property type="project" value="InterPro"/>
</dbReference>
<keyword evidence="5" id="KW-1185">Reference proteome</keyword>
<keyword evidence="2 4" id="KW-0808">Transferase</keyword>
<reference evidence="4 5" key="1">
    <citation type="submission" date="2020-07" db="EMBL/GenBank/DDBJ databases">
        <title>Complete genome sequence of Chitinibacter sp. 2T18.</title>
        <authorList>
            <person name="Bae J.-W."/>
            <person name="Choi J.-W."/>
        </authorList>
    </citation>
    <scope>NUCLEOTIDE SEQUENCE [LARGE SCALE GENOMIC DNA]</scope>
    <source>
        <strain evidence="4 5">2T18</strain>
    </source>
</reference>
<sequence length="227" mass="25337">MASLLLRRIGAIVQPAHFEQWLDDHQRVRLSQMANPARRQQFIAARSLAIELLQAQGVEPQLQQHAAGRPVASAWHASEGLSWSHTEYWAAAALGEGRVGVDVELIRTRATLLNIAEKYFTPNEYLWLASLSESAQPQAFATLWVAKEALLKALGTGLVGGLARFELTYNDDGRWQLRSTDEQAWYVQVWLIAGQAMLAVASDRQQTWSCDSPDVQLVLNCQHHNGL</sequence>
<dbReference type="InterPro" id="IPR008278">
    <property type="entry name" value="4-PPantetheinyl_Trfase_dom"/>
</dbReference>